<dbReference type="EMBL" id="CP000360">
    <property type="protein sequence ID" value="ABF41782.1"/>
    <property type="molecule type" value="Genomic_DNA"/>
</dbReference>
<keyword evidence="8" id="KW-0902">Two-component regulatory system</keyword>
<dbReference type="SUPFAM" id="SSF55874">
    <property type="entry name" value="ATPase domain of HSP90 chaperone/DNA topoisomerase II/histidine kinase"/>
    <property type="match status" value="1"/>
</dbReference>
<dbReference type="SMART" id="SM00387">
    <property type="entry name" value="HATPase_c"/>
    <property type="match status" value="1"/>
</dbReference>
<dbReference type="EnsemblBacteria" id="ABF41782">
    <property type="protein sequence ID" value="ABF41782"/>
    <property type="gene ID" value="Acid345_2781"/>
</dbReference>
<dbReference type="KEGG" id="aba:Acid345_2781"/>
<evidence type="ECO:0000256" key="4">
    <source>
        <dbReference type="ARBA" id="ARBA00022679"/>
    </source>
</evidence>
<dbReference type="RefSeq" id="WP_011523583.1">
    <property type="nucleotide sequence ID" value="NC_008009.1"/>
</dbReference>
<feature type="transmembrane region" description="Helical" evidence="9">
    <location>
        <begin position="6"/>
        <end position="32"/>
    </location>
</feature>
<dbReference type="EC" id="2.7.13.3" evidence="2"/>
<gene>
    <name evidence="11" type="ordered locus">Acid345_2781</name>
</gene>
<dbReference type="CDD" id="cd00082">
    <property type="entry name" value="HisKA"/>
    <property type="match status" value="1"/>
</dbReference>
<proteinExistence type="predicted"/>
<evidence type="ECO:0000256" key="8">
    <source>
        <dbReference type="ARBA" id="ARBA00023012"/>
    </source>
</evidence>
<evidence type="ECO:0000256" key="7">
    <source>
        <dbReference type="ARBA" id="ARBA00022840"/>
    </source>
</evidence>
<dbReference type="AlphaFoldDB" id="Q1IMW8"/>
<dbReference type="PANTHER" id="PTHR43065">
    <property type="entry name" value="SENSOR HISTIDINE KINASE"/>
    <property type="match status" value="1"/>
</dbReference>
<dbReference type="eggNOG" id="COG4191">
    <property type="taxonomic scope" value="Bacteria"/>
</dbReference>
<keyword evidence="12" id="KW-1185">Reference proteome</keyword>
<dbReference type="STRING" id="204669.Acid345_2781"/>
<name>Q1IMW8_KORVE</name>
<dbReference type="Gene3D" id="3.30.565.10">
    <property type="entry name" value="Histidine kinase-like ATPase, C-terminal domain"/>
    <property type="match status" value="1"/>
</dbReference>
<accession>Q1IMW8</accession>
<evidence type="ECO:0000313" key="12">
    <source>
        <dbReference type="Proteomes" id="UP000002432"/>
    </source>
</evidence>
<evidence type="ECO:0000256" key="1">
    <source>
        <dbReference type="ARBA" id="ARBA00000085"/>
    </source>
</evidence>
<feature type="domain" description="Histidine kinase" evidence="10">
    <location>
        <begin position="100"/>
        <end position="308"/>
    </location>
</feature>
<keyword evidence="9" id="KW-1133">Transmembrane helix</keyword>
<evidence type="ECO:0000256" key="3">
    <source>
        <dbReference type="ARBA" id="ARBA00022553"/>
    </source>
</evidence>
<dbReference type="PROSITE" id="PS50109">
    <property type="entry name" value="HIS_KIN"/>
    <property type="match status" value="1"/>
</dbReference>
<keyword evidence="9" id="KW-0472">Membrane</keyword>
<dbReference type="Proteomes" id="UP000002432">
    <property type="component" value="Chromosome"/>
</dbReference>
<evidence type="ECO:0000313" key="11">
    <source>
        <dbReference type="EMBL" id="ABF41782.1"/>
    </source>
</evidence>
<dbReference type="InterPro" id="IPR003661">
    <property type="entry name" value="HisK_dim/P_dom"/>
</dbReference>
<comment type="catalytic activity">
    <reaction evidence="1">
        <text>ATP + protein L-histidine = ADP + protein N-phospho-L-histidine.</text>
        <dbReference type="EC" id="2.7.13.3"/>
    </reaction>
</comment>
<dbReference type="InterPro" id="IPR036890">
    <property type="entry name" value="HATPase_C_sf"/>
</dbReference>
<dbReference type="PRINTS" id="PR00344">
    <property type="entry name" value="BCTRLSENSOR"/>
</dbReference>
<sequence>MAGGIALPSLFGTTLLGLAAGLAGGAVLYLIARVHYRKLFRQMQVAFELAEHSEHERDLAQQELVRRLEEERELAKEKIQFEAQLGDYEKYAALAQLALGAAHEINNPLLGILSHLEWEKKTADAATKEEIDQCIEGAKRISSAVRGLLNYARPGPLLLGRIHLDRLVAETVAFIAHQPMFRAIRLENRVPSDLPPITADSNQISQVLMNLLLNAAQATPPGGTVTVSAEKVKFNELIELRVSDTGAGIPPDILPHVFEPFFTTKRNQGTGLGLSISQAYVRSHSGTIHVESQQNRGTIVRIVLPIRQEGRPVLQDEEVVV</sequence>
<dbReference type="GO" id="GO:0000155">
    <property type="term" value="F:phosphorelay sensor kinase activity"/>
    <property type="evidence" value="ECO:0007669"/>
    <property type="project" value="InterPro"/>
</dbReference>
<evidence type="ECO:0000256" key="5">
    <source>
        <dbReference type="ARBA" id="ARBA00022741"/>
    </source>
</evidence>
<organism evidence="11 12">
    <name type="scientific">Koribacter versatilis (strain Ellin345)</name>
    <dbReference type="NCBI Taxonomy" id="204669"/>
    <lineage>
        <taxon>Bacteria</taxon>
        <taxon>Pseudomonadati</taxon>
        <taxon>Acidobacteriota</taxon>
        <taxon>Terriglobia</taxon>
        <taxon>Terriglobales</taxon>
        <taxon>Candidatus Korobacteraceae</taxon>
        <taxon>Candidatus Korobacter</taxon>
    </lineage>
</organism>
<keyword evidence="4 11" id="KW-0808">Transferase</keyword>
<dbReference type="InterPro" id="IPR004358">
    <property type="entry name" value="Sig_transdc_His_kin-like_C"/>
</dbReference>
<evidence type="ECO:0000256" key="9">
    <source>
        <dbReference type="SAM" id="Phobius"/>
    </source>
</evidence>
<keyword evidence="7" id="KW-0067">ATP-binding</keyword>
<protein>
    <recommendedName>
        <fullName evidence="2">histidine kinase</fullName>
        <ecNumber evidence="2">2.7.13.3</ecNumber>
    </recommendedName>
</protein>
<dbReference type="Gene3D" id="1.10.287.130">
    <property type="match status" value="1"/>
</dbReference>
<reference evidence="11 12" key="1">
    <citation type="journal article" date="2009" name="Appl. Environ. Microbiol.">
        <title>Three genomes from the phylum Acidobacteria provide insight into the lifestyles of these microorganisms in soils.</title>
        <authorList>
            <person name="Ward N.L."/>
            <person name="Challacombe J.F."/>
            <person name="Janssen P.H."/>
            <person name="Henrissat B."/>
            <person name="Coutinho P.M."/>
            <person name="Wu M."/>
            <person name="Xie G."/>
            <person name="Haft D.H."/>
            <person name="Sait M."/>
            <person name="Badger J."/>
            <person name="Barabote R.D."/>
            <person name="Bradley B."/>
            <person name="Brettin T.S."/>
            <person name="Brinkac L.M."/>
            <person name="Bruce D."/>
            <person name="Creasy T."/>
            <person name="Daugherty S.C."/>
            <person name="Davidsen T.M."/>
            <person name="DeBoy R.T."/>
            <person name="Detter J.C."/>
            <person name="Dodson R.J."/>
            <person name="Durkin A.S."/>
            <person name="Ganapathy A."/>
            <person name="Gwinn-Giglio M."/>
            <person name="Han C.S."/>
            <person name="Khouri H."/>
            <person name="Kiss H."/>
            <person name="Kothari S.P."/>
            <person name="Madupu R."/>
            <person name="Nelson K.E."/>
            <person name="Nelson W.C."/>
            <person name="Paulsen I."/>
            <person name="Penn K."/>
            <person name="Ren Q."/>
            <person name="Rosovitz M.J."/>
            <person name="Selengut J.D."/>
            <person name="Shrivastava S."/>
            <person name="Sullivan S.A."/>
            <person name="Tapia R."/>
            <person name="Thompson L.S."/>
            <person name="Watkins K.L."/>
            <person name="Yang Q."/>
            <person name="Yu C."/>
            <person name="Zafar N."/>
            <person name="Zhou L."/>
            <person name="Kuske C.R."/>
        </authorList>
    </citation>
    <scope>NUCLEOTIDE SEQUENCE [LARGE SCALE GENOMIC DNA]</scope>
    <source>
        <strain evidence="11 12">Ellin345</strain>
    </source>
</reference>
<keyword evidence="9" id="KW-0812">Transmembrane</keyword>
<dbReference type="Pfam" id="PF02518">
    <property type="entry name" value="HATPase_c"/>
    <property type="match status" value="1"/>
</dbReference>
<dbReference type="InterPro" id="IPR003594">
    <property type="entry name" value="HATPase_dom"/>
</dbReference>
<evidence type="ECO:0000256" key="2">
    <source>
        <dbReference type="ARBA" id="ARBA00012438"/>
    </source>
</evidence>
<dbReference type="GO" id="GO:0005524">
    <property type="term" value="F:ATP binding"/>
    <property type="evidence" value="ECO:0007669"/>
    <property type="project" value="UniProtKB-KW"/>
</dbReference>
<evidence type="ECO:0000256" key="6">
    <source>
        <dbReference type="ARBA" id="ARBA00022777"/>
    </source>
</evidence>
<dbReference type="InterPro" id="IPR036097">
    <property type="entry name" value="HisK_dim/P_sf"/>
</dbReference>
<evidence type="ECO:0000259" key="10">
    <source>
        <dbReference type="PROSITE" id="PS50109"/>
    </source>
</evidence>
<dbReference type="SUPFAM" id="SSF47384">
    <property type="entry name" value="Homodimeric domain of signal transducing histidine kinase"/>
    <property type="match status" value="1"/>
</dbReference>
<keyword evidence="5" id="KW-0547">Nucleotide-binding</keyword>
<keyword evidence="6 11" id="KW-0418">Kinase</keyword>
<dbReference type="InterPro" id="IPR005467">
    <property type="entry name" value="His_kinase_dom"/>
</dbReference>
<dbReference type="Pfam" id="PF00512">
    <property type="entry name" value="HisKA"/>
    <property type="match status" value="1"/>
</dbReference>
<dbReference type="HOGENOM" id="CLU_000445_89_1_0"/>
<keyword evidence="3" id="KW-0597">Phosphoprotein</keyword>
<dbReference type="SMART" id="SM00388">
    <property type="entry name" value="HisKA"/>
    <property type="match status" value="1"/>
</dbReference>
<dbReference type="PANTHER" id="PTHR43065:SF10">
    <property type="entry name" value="PEROXIDE STRESS-ACTIVATED HISTIDINE KINASE MAK3"/>
    <property type="match status" value="1"/>
</dbReference>